<proteinExistence type="predicted"/>
<sequence length="474" mass="53639">MTSKEHTYNAIRVQQRPSAPAFYMIGAPAREITKWADAPHKKTTLRAGYQRELEERRINSIEKFLKNSPNNILPSAVLIAVRTENISIEESSGQFKITITSDSLEPNSLRHKILTELRERLSDEELRNVPEISEELQFSDFGDIDLDPIATLDDEADTDALAPDSYLSSLYAELSKFEYLDPKRKREMDEFVHTMSVPGLIMDGQHRIFGAKEVAGEEIILPVVLVPGLELSEQVFNFYVLNNKAKPLDKRQLRSIIATSLTKGEIDDLYDRFRTSGLRADEAQWTYRVNSDPDSPFKDLISLRLDGDTAPIDDNVMDQVVARFIKLPKSYQSLKKGVDWDSGDPDYSRRLGLFYSLWRAVKVKYPIAWAAAESGRGNGQLFQKVALLQLQAYVLEVLKQVVPFQAESPFASPDKLYEATTTALGTLPEEFFTKEWKKKGLDTNSGRILFLEQLQKVAAADGKRIGSFSLFKDA</sequence>
<evidence type="ECO:0000313" key="2">
    <source>
        <dbReference type="Proteomes" id="UP001185863"/>
    </source>
</evidence>
<comment type="caution">
    <text evidence="1">The sequence shown here is derived from an EMBL/GenBank/DDBJ whole genome shotgun (WGS) entry which is preliminary data.</text>
</comment>
<name>A0AAE5A6Z0_9NOCA</name>
<gene>
    <name evidence="1" type="ORF">R4315_16380</name>
</gene>
<organism evidence="1 2">
    <name type="scientific">Rhodococcus oxybenzonivorans</name>
    <dbReference type="NCBI Taxonomy" id="1990687"/>
    <lineage>
        <taxon>Bacteria</taxon>
        <taxon>Bacillati</taxon>
        <taxon>Actinomycetota</taxon>
        <taxon>Actinomycetes</taxon>
        <taxon>Mycobacteriales</taxon>
        <taxon>Nocardiaceae</taxon>
        <taxon>Rhodococcus</taxon>
    </lineage>
</organism>
<dbReference type="Proteomes" id="UP001185863">
    <property type="component" value="Unassembled WGS sequence"/>
</dbReference>
<protein>
    <recommendedName>
        <fullName evidence="3">DGQHR domain-containing protein</fullName>
    </recommendedName>
</protein>
<evidence type="ECO:0000313" key="1">
    <source>
        <dbReference type="EMBL" id="MDV7266107.1"/>
    </source>
</evidence>
<reference evidence="1" key="1">
    <citation type="submission" date="2023-10" db="EMBL/GenBank/DDBJ databases">
        <title>Development of a sustainable strategy for remediation of hydrocarbon-contaminated territories based on the waste exchange concept.</title>
        <authorList>
            <person name="Krivoruchko A."/>
        </authorList>
    </citation>
    <scope>NUCLEOTIDE SEQUENCE</scope>
    <source>
        <strain evidence="1">IEGM 68</strain>
    </source>
</reference>
<dbReference type="AlphaFoldDB" id="A0AAE5A6Z0"/>
<accession>A0AAE5A6Z0</accession>
<dbReference type="EMBL" id="JAWLUP010000039">
    <property type="protein sequence ID" value="MDV7266107.1"/>
    <property type="molecule type" value="Genomic_DNA"/>
</dbReference>
<evidence type="ECO:0008006" key="3">
    <source>
        <dbReference type="Google" id="ProtNLM"/>
    </source>
</evidence>